<feature type="region of interest" description="Disordered" evidence="1">
    <location>
        <begin position="1"/>
        <end position="74"/>
    </location>
</feature>
<comment type="caution">
    <text evidence="2">The sequence shown here is derived from an EMBL/GenBank/DDBJ whole genome shotgun (WGS) entry which is preliminary data.</text>
</comment>
<dbReference type="EMBL" id="BMMH01000014">
    <property type="protein sequence ID" value="GGL32323.1"/>
    <property type="molecule type" value="Genomic_DNA"/>
</dbReference>
<dbReference type="AlphaFoldDB" id="A0A917RVF1"/>
<dbReference type="Pfam" id="PF20060">
    <property type="entry name" value="DUF6459"/>
    <property type="match status" value="1"/>
</dbReference>
<gene>
    <name evidence="2" type="ORF">GCM10011588_53910</name>
</gene>
<reference evidence="2" key="1">
    <citation type="journal article" date="2014" name="Int. J. Syst. Evol. Microbiol.">
        <title>Complete genome sequence of Corynebacterium casei LMG S-19264T (=DSM 44701T), isolated from a smear-ripened cheese.</title>
        <authorList>
            <consortium name="US DOE Joint Genome Institute (JGI-PGF)"/>
            <person name="Walter F."/>
            <person name="Albersmeier A."/>
            <person name="Kalinowski J."/>
            <person name="Ruckert C."/>
        </authorList>
    </citation>
    <scope>NUCLEOTIDE SEQUENCE</scope>
    <source>
        <strain evidence="2">CGMCC 4.3508</strain>
    </source>
</reference>
<evidence type="ECO:0000313" key="2">
    <source>
        <dbReference type="EMBL" id="GGL32323.1"/>
    </source>
</evidence>
<name>A0A917RVF1_9NOCA</name>
<evidence type="ECO:0000256" key="1">
    <source>
        <dbReference type="SAM" id="MobiDB-lite"/>
    </source>
</evidence>
<accession>A0A917RVF1</accession>
<dbReference type="Proteomes" id="UP000638263">
    <property type="component" value="Unassembled WGS sequence"/>
</dbReference>
<reference evidence="2" key="2">
    <citation type="submission" date="2020-09" db="EMBL/GenBank/DDBJ databases">
        <authorList>
            <person name="Sun Q."/>
            <person name="Zhou Y."/>
        </authorList>
    </citation>
    <scope>NUCLEOTIDE SEQUENCE</scope>
    <source>
        <strain evidence="2">CGMCC 4.3508</strain>
    </source>
</reference>
<keyword evidence="3" id="KW-1185">Reference proteome</keyword>
<proteinExistence type="predicted"/>
<evidence type="ECO:0000313" key="3">
    <source>
        <dbReference type="Proteomes" id="UP000638263"/>
    </source>
</evidence>
<sequence>MRIRVGEAGEPQGTDPVGVGDPEGSDSDRESSTSASVCATRLDRKTLRRNHSAPAGVRRAQRAGHAGVRRPEPAGARAFATTAVRILLEVLDRRRPVAQLNALCTPGLVFAVGSLVAGDHAPSRTLGSAVLGTVRLFQVEEQAAEMMATYQRGPRRLVVAGRIERGTATPWKMTALRVI</sequence>
<organism evidence="2 3">
    <name type="scientific">Nocardia jinanensis</name>
    <dbReference type="NCBI Taxonomy" id="382504"/>
    <lineage>
        <taxon>Bacteria</taxon>
        <taxon>Bacillati</taxon>
        <taxon>Actinomycetota</taxon>
        <taxon>Actinomycetes</taxon>
        <taxon>Mycobacteriales</taxon>
        <taxon>Nocardiaceae</taxon>
        <taxon>Nocardia</taxon>
    </lineage>
</organism>
<dbReference type="RefSeq" id="WP_156426208.1">
    <property type="nucleotide sequence ID" value="NZ_BMMH01000014.1"/>
</dbReference>
<protein>
    <submittedName>
        <fullName evidence="2">Uncharacterized protein</fullName>
    </submittedName>
</protein>
<dbReference type="InterPro" id="IPR045596">
    <property type="entry name" value="DUF6459"/>
</dbReference>